<name>A0A4Q5LGT6_9SPHI</name>
<dbReference type="InterPro" id="IPR028082">
    <property type="entry name" value="Peripla_BP_I"/>
</dbReference>
<dbReference type="Proteomes" id="UP000293331">
    <property type="component" value="Unassembled WGS sequence"/>
</dbReference>
<proteinExistence type="predicted"/>
<evidence type="ECO:0000259" key="5">
    <source>
        <dbReference type="Pfam" id="PF01094"/>
    </source>
</evidence>
<dbReference type="AlphaFoldDB" id="A0A4Q5LGT6"/>
<keyword evidence="2" id="KW-0812">Transmembrane</keyword>
<protein>
    <submittedName>
        <fullName evidence="6">Amino acid ABC transporter substrate-binding protein</fullName>
    </submittedName>
</protein>
<dbReference type="Gene3D" id="3.40.50.2300">
    <property type="match status" value="2"/>
</dbReference>
<evidence type="ECO:0000256" key="4">
    <source>
        <dbReference type="ARBA" id="ARBA00023136"/>
    </source>
</evidence>
<gene>
    <name evidence="6" type="ORF">EWM62_19025</name>
</gene>
<evidence type="ECO:0000313" key="7">
    <source>
        <dbReference type="Proteomes" id="UP000293331"/>
    </source>
</evidence>
<dbReference type="RefSeq" id="WP_129878270.1">
    <property type="nucleotide sequence ID" value="NZ_SEWG01000012.1"/>
</dbReference>
<dbReference type="Pfam" id="PF01094">
    <property type="entry name" value="ANF_receptor"/>
    <property type="match status" value="1"/>
</dbReference>
<dbReference type="GO" id="GO:0016020">
    <property type="term" value="C:membrane"/>
    <property type="evidence" value="ECO:0007669"/>
    <property type="project" value="UniProtKB-SubCell"/>
</dbReference>
<keyword evidence="3" id="KW-1133">Transmembrane helix</keyword>
<keyword evidence="4" id="KW-0472">Membrane</keyword>
<evidence type="ECO:0000256" key="3">
    <source>
        <dbReference type="ARBA" id="ARBA00022989"/>
    </source>
</evidence>
<reference evidence="6 7" key="1">
    <citation type="submission" date="2019-02" db="EMBL/GenBank/DDBJ databases">
        <title>Bacterial novel species Mucilaginibacter sp. 17JY9-4 isolated from soil.</title>
        <authorList>
            <person name="Jung H.-Y."/>
        </authorList>
    </citation>
    <scope>NUCLEOTIDE SEQUENCE [LARGE SCALE GENOMIC DNA]</scope>
    <source>
        <strain evidence="6 7">17JY9-4</strain>
    </source>
</reference>
<dbReference type="SUPFAM" id="SSF53822">
    <property type="entry name" value="Periplasmic binding protein-like I"/>
    <property type="match status" value="1"/>
</dbReference>
<evidence type="ECO:0000256" key="1">
    <source>
        <dbReference type="ARBA" id="ARBA00004370"/>
    </source>
</evidence>
<dbReference type="PROSITE" id="PS51257">
    <property type="entry name" value="PROKAR_LIPOPROTEIN"/>
    <property type="match status" value="1"/>
</dbReference>
<evidence type="ECO:0000256" key="2">
    <source>
        <dbReference type="ARBA" id="ARBA00022692"/>
    </source>
</evidence>
<accession>A0A4Q5LGT6</accession>
<dbReference type="InterPro" id="IPR001828">
    <property type="entry name" value="ANF_lig-bd_rcpt"/>
</dbReference>
<comment type="caution">
    <text evidence="6">The sequence shown here is derived from an EMBL/GenBank/DDBJ whole genome shotgun (WGS) entry which is preliminary data.</text>
</comment>
<dbReference type="OrthoDB" id="5441927at2"/>
<dbReference type="PANTHER" id="PTHR30483:SF40">
    <property type="entry name" value="HISTIDINE KINASE"/>
    <property type="match status" value="1"/>
</dbReference>
<dbReference type="EMBL" id="SEWG01000012">
    <property type="protein sequence ID" value="RYU85635.1"/>
    <property type="molecule type" value="Genomic_DNA"/>
</dbReference>
<keyword evidence="7" id="KW-1185">Reference proteome</keyword>
<organism evidence="6 7">
    <name type="scientific">Mucilaginibacter terrigena</name>
    <dbReference type="NCBI Taxonomy" id="2492395"/>
    <lineage>
        <taxon>Bacteria</taxon>
        <taxon>Pseudomonadati</taxon>
        <taxon>Bacteroidota</taxon>
        <taxon>Sphingobacteriia</taxon>
        <taxon>Sphingobacteriales</taxon>
        <taxon>Sphingobacteriaceae</taxon>
        <taxon>Mucilaginibacter</taxon>
    </lineage>
</organism>
<evidence type="ECO:0000313" key="6">
    <source>
        <dbReference type="EMBL" id="RYU85635.1"/>
    </source>
</evidence>
<comment type="subcellular location">
    <subcellularLocation>
        <location evidence="1">Membrane</location>
    </subcellularLocation>
</comment>
<dbReference type="PANTHER" id="PTHR30483">
    <property type="entry name" value="LEUCINE-SPECIFIC-BINDING PROTEIN"/>
    <property type="match status" value="1"/>
</dbReference>
<dbReference type="InterPro" id="IPR051010">
    <property type="entry name" value="BCAA_transport"/>
</dbReference>
<sequence>MKKILLPVIALLAVALVFQSCKKSKKVIVTRAINIRGLFTLTGSGSTLGKTSSAAIQLAAEDVNKYFASKDLPYSIGVDVTDTKHSADLAASQFTQAKAEGISFIVGPQSSSELAALKPLVDASKILVVSQSSTAGSLAIAGDAIFRFCPSDKIEGAASANTIFKDGKKGLVTVALNDAGNRGLQTSVGEAFTAKGGVVSTVTPYAVTTTDYSAVVADIKTRVADLSTTFGADKVAVYLASFDEGIEIFKLAANEPALTGVKWYGGDGAVLSAAFTGTAAVADFAIATGFSAPSVGLPASFEPKYAPVIKRIKDKTGLEADAFALAAYDAVWAIAYTIEANNGDVSDFEKIKASFVEQANKHDGISGSDKLDEAGDRATGSFDYFGIVKEGDIYSWEFVRTSED</sequence>
<feature type="domain" description="Receptor ligand binding region" evidence="5">
    <location>
        <begin position="53"/>
        <end position="385"/>
    </location>
</feature>